<dbReference type="InterPro" id="IPR009571">
    <property type="entry name" value="SUR7/Rim9-like_fungi"/>
</dbReference>
<dbReference type="InterPro" id="IPR051380">
    <property type="entry name" value="pH-response_reg_palI/RIM9"/>
</dbReference>
<dbReference type="PANTHER" id="PTHR28013">
    <property type="entry name" value="PROTEIN DCV1-RELATED"/>
    <property type="match status" value="1"/>
</dbReference>
<comment type="subcellular location">
    <subcellularLocation>
        <location evidence="1">Membrane</location>
        <topology evidence="1">Multi-pass membrane protein</topology>
    </subcellularLocation>
</comment>
<evidence type="ECO:0000256" key="7">
    <source>
        <dbReference type="SAM" id="SignalP"/>
    </source>
</evidence>
<feature type="compositionally biased region" description="Gly residues" evidence="5">
    <location>
        <begin position="320"/>
        <end position="346"/>
    </location>
</feature>
<evidence type="ECO:0000313" key="8">
    <source>
        <dbReference type="EMBL" id="KAK4242030.1"/>
    </source>
</evidence>
<feature type="compositionally biased region" description="Polar residues" evidence="5">
    <location>
        <begin position="265"/>
        <end position="276"/>
    </location>
</feature>
<feature type="compositionally biased region" description="Basic and acidic residues" evidence="5">
    <location>
        <begin position="235"/>
        <end position="247"/>
    </location>
</feature>
<evidence type="ECO:0000313" key="9">
    <source>
        <dbReference type="Proteomes" id="UP001303760"/>
    </source>
</evidence>
<dbReference type="GO" id="GO:0032153">
    <property type="term" value="C:cell division site"/>
    <property type="evidence" value="ECO:0007669"/>
    <property type="project" value="TreeGrafter"/>
</dbReference>
<keyword evidence="4 6" id="KW-0472">Membrane</keyword>
<dbReference type="Pfam" id="PF06687">
    <property type="entry name" value="SUR7"/>
    <property type="match status" value="1"/>
</dbReference>
<feature type="compositionally biased region" description="Polar residues" evidence="5">
    <location>
        <begin position="608"/>
        <end position="648"/>
    </location>
</feature>
<reference evidence="8" key="1">
    <citation type="journal article" date="2023" name="Mol. Phylogenet. Evol.">
        <title>Genome-scale phylogeny and comparative genomics of the fungal order Sordariales.</title>
        <authorList>
            <person name="Hensen N."/>
            <person name="Bonometti L."/>
            <person name="Westerberg I."/>
            <person name="Brannstrom I.O."/>
            <person name="Guillou S."/>
            <person name="Cros-Aarteil S."/>
            <person name="Calhoun S."/>
            <person name="Haridas S."/>
            <person name="Kuo A."/>
            <person name="Mondo S."/>
            <person name="Pangilinan J."/>
            <person name="Riley R."/>
            <person name="LaButti K."/>
            <person name="Andreopoulos B."/>
            <person name="Lipzen A."/>
            <person name="Chen C."/>
            <person name="Yan M."/>
            <person name="Daum C."/>
            <person name="Ng V."/>
            <person name="Clum A."/>
            <person name="Steindorff A."/>
            <person name="Ohm R.A."/>
            <person name="Martin F."/>
            <person name="Silar P."/>
            <person name="Natvig D.O."/>
            <person name="Lalanne C."/>
            <person name="Gautier V."/>
            <person name="Ament-Velasquez S.L."/>
            <person name="Kruys A."/>
            <person name="Hutchinson M.I."/>
            <person name="Powell A.J."/>
            <person name="Barry K."/>
            <person name="Miller A.N."/>
            <person name="Grigoriev I.V."/>
            <person name="Debuchy R."/>
            <person name="Gladieux P."/>
            <person name="Hiltunen Thoren M."/>
            <person name="Johannesson H."/>
        </authorList>
    </citation>
    <scope>NUCLEOTIDE SEQUENCE</scope>
    <source>
        <strain evidence="8">CBS 532.94</strain>
    </source>
</reference>
<dbReference type="Proteomes" id="UP001303760">
    <property type="component" value="Unassembled WGS sequence"/>
</dbReference>
<keyword evidence="3 6" id="KW-1133">Transmembrane helix</keyword>
<keyword evidence="9" id="KW-1185">Reference proteome</keyword>
<dbReference type="GO" id="GO:0035838">
    <property type="term" value="C:growing cell tip"/>
    <property type="evidence" value="ECO:0007669"/>
    <property type="project" value="TreeGrafter"/>
</dbReference>
<evidence type="ECO:0000256" key="6">
    <source>
        <dbReference type="SAM" id="Phobius"/>
    </source>
</evidence>
<feature type="signal peptide" evidence="7">
    <location>
        <begin position="1"/>
        <end position="25"/>
    </location>
</feature>
<dbReference type="PANTHER" id="PTHR28013:SF3">
    <property type="entry name" value="PROTEIN DCV1-RELATED"/>
    <property type="match status" value="1"/>
</dbReference>
<keyword evidence="7" id="KW-0732">Signal</keyword>
<feature type="compositionally biased region" description="Pro residues" evidence="5">
    <location>
        <begin position="461"/>
        <end position="477"/>
    </location>
</feature>
<evidence type="ECO:0000256" key="2">
    <source>
        <dbReference type="ARBA" id="ARBA00022692"/>
    </source>
</evidence>
<name>A0AAN7HHA7_9PEZI</name>
<accession>A0AAN7HHA7</accession>
<dbReference type="AlphaFoldDB" id="A0AAN7HHA7"/>
<keyword evidence="2 6" id="KW-0812">Transmembrane</keyword>
<organism evidence="8 9">
    <name type="scientific">Achaetomium macrosporum</name>
    <dbReference type="NCBI Taxonomy" id="79813"/>
    <lineage>
        <taxon>Eukaryota</taxon>
        <taxon>Fungi</taxon>
        <taxon>Dikarya</taxon>
        <taxon>Ascomycota</taxon>
        <taxon>Pezizomycotina</taxon>
        <taxon>Sordariomycetes</taxon>
        <taxon>Sordariomycetidae</taxon>
        <taxon>Sordariales</taxon>
        <taxon>Chaetomiaceae</taxon>
        <taxon>Achaetomium</taxon>
    </lineage>
</organism>
<feature type="transmembrane region" description="Helical" evidence="6">
    <location>
        <begin position="80"/>
        <end position="103"/>
    </location>
</feature>
<proteinExistence type="predicted"/>
<feature type="region of interest" description="Disordered" evidence="5">
    <location>
        <begin position="515"/>
        <end position="697"/>
    </location>
</feature>
<feature type="chain" id="PRO_5042940857" evidence="7">
    <location>
        <begin position="26"/>
        <end position="697"/>
    </location>
</feature>
<dbReference type="GO" id="GO:0005886">
    <property type="term" value="C:plasma membrane"/>
    <property type="evidence" value="ECO:0007669"/>
    <property type="project" value="InterPro"/>
</dbReference>
<protein>
    <submittedName>
        <fullName evidence="8">SUR7/PalI family-domain-containing protein</fullName>
    </submittedName>
</protein>
<feature type="compositionally biased region" description="Gly residues" evidence="5">
    <location>
        <begin position="353"/>
        <end position="386"/>
    </location>
</feature>
<sequence length="697" mass="73579">MLRPATPLSVLLFAAFALLLLSVLSTPIIRVIPLGSWQGVDFGVFGYCASTGCTSIEIGYDVRLLNSNDFDLPSSTRSTLSTLLIVHPVAAVITLIMFCLAVVAHFRSPSHSSRYLLLLFIVGILDFLVCLLSFLVDVLLFVPHLAWGSYVVLAATILVALSGLVSCAMRRTIVGRKARKKRIAENAEMSGENYYNRQAQQTTAPVAAASTLRPTVPMISGANGGADTLPEFASFEKKDDRSSDERIPLTATRSPSERAPGTFATDATTTYVNDASGSMDMAPLRSLTNTPSARDQYGNPPPPQDGYPMRAPSVERVGSPGRGGMAPGGYRGRGGYPGPGRGGYNGYGPPPGGRGGYGPPGRGGFGPPGGRGGYGPPPRGYGGPMRGGRTPPPPSYQGSPAPYDRRPSPAGPYGPGPYGARQASPSPPAAPAYMNQSISEVSSNSGYQPYNPNQDDLPRAESPPPLPGIDDSVPPPHSVEMDAATNSPTHGSGGLGQFNIRDSDSDVAGMLALQQGRTSAVGRHISDTSRYSADENTYVPPRQAWNQGPGRNSPRVASPLNTAGRPAELPAHGSPPPQSPVAPVGEYYEDVDPRFAEPAPAQRPTPAPINTTNSYEDIPQGSRSPAESERSNFTSISQRGINPRWNPNPSVPMIPRRPVNRSDMLLDSNPDFGLPTRGGPPRPGGGRIPDSTYPRGL</sequence>
<feature type="transmembrane region" description="Helical" evidence="6">
    <location>
        <begin position="147"/>
        <end position="169"/>
    </location>
</feature>
<evidence type="ECO:0000256" key="3">
    <source>
        <dbReference type="ARBA" id="ARBA00022989"/>
    </source>
</evidence>
<comment type="caution">
    <text evidence="8">The sequence shown here is derived from an EMBL/GenBank/DDBJ whole genome shotgun (WGS) entry which is preliminary data.</text>
</comment>
<evidence type="ECO:0000256" key="4">
    <source>
        <dbReference type="ARBA" id="ARBA00023136"/>
    </source>
</evidence>
<feature type="compositionally biased region" description="Polar residues" evidence="5">
    <location>
        <begin position="434"/>
        <end position="454"/>
    </location>
</feature>
<feature type="transmembrane region" description="Helical" evidence="6">
    <location>
        <begin position="115"/>
        <end position="141"/>
    </location>
</feature>
<evidence type="ECO:0000256" key="5">
    <source>
        <dbReference type="SAM" id="MobiDB-lite"/>
    </source>
</evidence>
<feature type="region of interest" description="Disordered" evidence="5">
    <location>
        <begin position="235"/>
        <end position="502"/>
    </location>
</feature>
<gene>
    <name evidence="8" type="ORF">C8A03DRAFT_40599</name>
</gene>
<reference evidence="8" key="2">
    <citation type="submission" date="2023-05" db="EMBL/GenBank/DDBJ databases">
        <authorList>
            <consortium name="Lawrence Berkeley National Laboratory"/>
            <person name="Steindorff A."/>
            <person name="Hensen N."/>
            <person name="Bonometti L."/>
            <person name="Westerberg I."/>
            <person name="Brannstrom I.O."/>
            <person name="Guillou S."/>
            <person name="Cros-Aarteil S."/>
            <person name="Calhoun S."/>
            <person name="Haridas S."/>
            <person name="Kuo A."/>
            <person name="Mondo S."/>
            <person name="Pangilinan J."/>
            <person name="Riley R."/>
            <person name="Labutti K."/>
            <person name="Andreopoulos B."/>
            <person name="Lipzen A."/>
            <person name="Chen C."/>
            <person name="Yanf M."/>
            <person name="Daum C."/>
            <person name="Ng V."/>
            <person name="Clum A."/>
            <person name="Ohm R."/>
            <person name="Martin F."/>
            <person name="Silar P."/>
            <person name="Natvig D."/>
            <person name="Lalanne C."/>
            <person name="Gautier V."/>
            <person name="Ament-Velasquez S.L."/>
            <person name="Kruys A."/>
            <person name="Hutchinson M.I."/>
            <person name="Powell A.J."/>
            <person name="Barry K."/>
            <person name="Miller A.N."/>
            <person name="Grigoriev I.V."/>
            <person name="Debuchy R."/>
            <person name="Gladieux P."/>
            <person name="Thoren M.H."/>
            <person name="Johannesson H."/>
        </authorList>
    </citation>
    <scope>NUCLEOTIDE SEQUENCE</scope>
    <source>
        <strain evidence="8">CBS 532.94</strain>
    </source>
</reference>
<dbReference type="EMBL" id="MU860013">
    <property type="protein sequence ID" value="KAK4242030.1"/>
    <property type="molecule type" value="Genomic_DNA"/>
</dbReference>
<evidence type="ECO:0000256" key="1">
    <source>
        <dbReference type="ARBA" id="ARBA00004141"/>
    </source>
</evidence>